<dbReference type="Gene3D" id="3.40.50.10210">
    <property type="match status" value="1"/>
</dbReference>
<evidence type="ECO:0000256" key="10">
    <source>
        <dbReference type="NCBIfam" id="TIGR03160"/>
    </source>
</evidence>
<gene>
    <name evidence="11" type="ORF">SAMN04487772_10732</name>
</gene>
<dbReference type="InterPro" id="IPR017846">
    <property type="entry name" value="Nict_dMeBzImd_PRibTrfase_bact"/>
</dbReference>
<reference evidence="11 12" key="1">
    <citation type="submission" date="2016-10" db="EMBL/GenBank/DDBJ databases">
        <authorList>
            <person name="de Groot N.N."/>
        </authorList>
    </citation>
    <scope>NUCLEOTIDE SEQUENCE [LARGE SCALE GENOMIC DNA]</scope>
    <source>
        <strain evidence="11 12">DSM 1801</strain>
    </source>
</reference>
<comment type="catalytic activity">
    <reaction evidence="9">
        <text>5,6-dimethylbenzimidazole + nicotinate beta-D-ribonucleotide = alpha-ribazole 5'-phosphate + nicotinate + H(+)</text>
        <dbReference type="Rhea" id="RHEA:11196"/>
        <dbReference type="ChEBI" id="CHEBI:15378"/>
        <dbReference type="ChEBI" id="CHEBI:15890"/>
        <dbReference type="ChEBI" id="CHEBI:32544"/>
        <dbReference type="ChEBI" id="CHEBI:57502"/>
        <dbReference type="ChEBI" id="CHEBI:57918"/>
        <dbReference type="EC" id="2.4.2.21"/>
    </reaction>
</comment>
<protein>
    <recommendedName>
        <fullName evidence="5 10">Nicotinate-nucleotide--dimethylbenzimidazole phosphoribosyltransferase</fullName>
        <ecNumber evidence="4 10">2.4.2.21</ecNumber>
    </recommendedName>
</protein>
<comment type="similarity">
    <text evidence="3">Belongs to the CobT family.</text>
</comment>
<dbReference type="PANTHER" id="PTHR43463:SF1">
    <property type="entry name" value="NICOTINATE-NUCLEOTIDE--DIMETHYLBENZIMIDAZOLE PHOSPHORIBOSYLTRANSFERASE"/>
    <property type="match status" value="1"/>
</dbReference>
<keyword evidence="6" id="KW-0169">Cobalamin biosynthesis</keyword>
<evidence type="ECO:0000256" key="7">
    <source>
        <dbReference type="ARBA" id="ARBA00022676"/>
    </source>
</evidence>
<dbReference type="CDD" id="cd02439">
    <property type="entry name" value="DMB-PRT_CobT"/>
    <property type="match status" value="1"/>
</dbReference>
<evidence type="ECO:0000256" key="6">
    <source>
        <dbReference type="ARBA" id="ARBA00022573"/>
    </source>
</evidence>
<comment type="function">
    <text evidence="1">Catalyzes the synthesis of alpha-ribazole-5'-phosphate from nicotinate mononucleotide (NAMN) and 5,6-dimethylbenzimidazole (DMB).</text>
</comment>
<dbReference type="UniPathway" id="UPA00061">
    <property type="reaction ID" value="UER00516"/>
</dbReference>
<dbReference type="STRING" id="29364.SAMN04487772_10732"/>
<dbReference type="NCBIfam" id="NF000996">
    <property type="entry name" value="PRK00105.1"/>
    <property type="match status" value="1"/>
</dbReference>
<dbReference type="EC" id="2.4.2.21" evidence="4 10"/>
<keyword evidence="8 11" id="KW-0808">Transferase</keyword>
<evidence type="ECO:0000256" key="1">
    <source>
        <dbReference type="ARBA" id="ARBA00002197"/>
    </source>
</evidence>
<evidence type="ECO:0000313" key="11">
    <source>
        <dbReference type="EMBL" id="SET03420.1"/>
    </source>
</evidence>
<evidence type="ECO:0000256" key="9">
    <source>
        <dbReference type="ARBA" id="ARBA00047340"/>
    </source>
</evidence>
<dbReference type="Gene3D" id="1.10.1610.10">
    <property type="match status" value="1"/>
</dbReference>
<dbReference type="InterPro" id="IPR023195">
    <property type="entry name" value="Nict_dMeBzImd_PRibTrfase_N"/>
</dbReference>
<dbReference type="AlphaFoldDB" id="A0A1I0B9H7"/>
<dbReference type="GO" id="GO:0008939">
    <property type="term" value="F:nicotinate-nucleotide-dimethylbenzimidazole phosphoribosyltransferase activity"/>
    <property type="evidence" value="ECO:0007669"/>
    <property type="project" value="UniProtKB-UniRule"/>
</dbReference>
<dbReference type="InterPro" id="IPR003200">
    <property type="entry name" value="Nict_dMeBzImd_PRibTrfase"/>
</dbReference>
<keyword evidence="12" id="KW-1185">Reference proteome</keyword>
<dbReference type="RefSeq" id="WP_092477384.1">
    <property type="nucleotide sequence ID" value="NZ_FOHN01000007.1"/>
</dbReference>
<sequence>MLEKLQSNVKPLDKLAMKVSKEHWDHIGKPIEGLGKLEDLIIQIAGIQGTEQVNIEKKAVVVMCSDNGVVEEGVTQTDQEVTALVTENFGKGIASVNVMAKASGAYVFPVDIGVARDINQEGVLNKKIAYGTKNMAKGPAMTKEQAIRAIQTGFELVQMLKEEGFSIIGTGEMGIGNTSTSSAIISVLLDVPVETVTGPGAGLSKDGVRHKIDVIKEAIALNQPKKEEPLDVLCKVGGLDIAGLTGVFLGGAIAQIPIVMDGVISLAAALLARAIDENAISYMIPSHLGKEPAMQLAMKELGLDPIIHGNLALGEGTGTTLLFPMLDLAMSVYNQNKTFSDIHVEEYHRFDQDTEEEKKEEVSC</sequence>
<comment type="pathway">
    <text evidence="2">Nucleoside biosynthesis; alpha-ribazole biosynthesis; alpha-ribazole from 5,6-dimethylbenzimidazole: step 1/2.</text>
</comment>
<organism evidence="11 12">
    <name type="scientific">[Clostridium] polysaccharolyticum</name>
    <dbReference type="NCBI Taxonomy" id="29364"/>
    <lineage>
        <taxon>Bacteria</taxon>
        <taxon>Bacillati</taxon>
        <taxon>Bacillota</taxon>
        <taxon>Clostridia</taxon>
        <taxon>Lachnospirales</taxon>
        <taxon>Lachnospiraceae</taxon>
    </lineage>
</organism>
<dbReference type="NCBIfam" id="TIGR03160">
    <property type="entry name" value="cobT_DBIPRT"/>
    <property type="match status" value="1"/>
</dbReference>
<evidence type="ECO:0000313" key="12">
    <source>
        <dbReference type="Proteomes" id="UP000199800"/>
    </source>
</evidence>
<dbReference type="OrthoDB" id="9781491at2"/>
<dbReference type="Proteomes" id="UP000199800">
    <property type="component" value="Unassembled WGS sequence"/>
</dbReference>
<dbReference type="PANTHER" id="PTHR43463">
    <property type="entry name" value="NICOTINATE-NUCLEOTIDE--DIMETHYLBENZIMIDAZOLE PHOSPHORIBOSYLTRANSFERASE"/>
    <property type="match status" value="1"/>
</dbReference>
<evidence type="ECO:0000256" key="3">
    <source>
        <dbReference type="ARBA" id="ARBA00007110"/>
    </source>
</evidence>
<evidence type="ECO:0000256" key="4">
    <source>
        <dbReference type="ARBA" id="ARBA00011991"/>
    </source>
</evidence>
<dbReference type="Pfam" id="PF02277">
    <property type="entry name" value="DBI_PRT"/>
    <property type="match status" value="1"/>
</dbReference>
<dbReference type="SUPFAM" id="SSF52733">
    <property type="entry name" value="Nicotinate mononucleotide:5,6-dimethylbenzimidazole phosphoribosyltransferase (CobT)"/>
    <property type="match status" value="1"/>
</dbReference>
<dbReference type="InterPro" id="IPR036087">
    <property type="entry name" value="Nict_dMeBzImd_PRibTrfase_sf"/>
</dbReference>
<proteinExistence type="inferred from homology"/>
<accession>A0A1I0B9H7</accession>
<dbReference type="GO" id="GO:0009236">
    <property type="term" value="P:cobalamin biosynthetic process"/>
    <property type="evidence" value="ECO:0007669"/>
    <property type="project" value="UniProtKB-UniRule"/>
</dbReference>
<name>A0A1I0B9H7_9FIRM</name>
<dbReference type="FunFam" id="3.40.50.10210:FF:000001">
    <property type="entry name" value="Nicotinate-nucleotide--dimethylbenzimidazole phosphoribosyltransferase"/>
    <property type="match status" value="1"/>
</dbReference>
<evidence type="ECO:0000256" key="5">
    <source>
        <dbReference type="ARBA" id="ARBA00015486"/>
    </source>
</evidence>
<evidence type="ECO:0000256" key="8">
    <source>
        <dbReference type="ARBA" id="ARBA00022679"/>
    </source>
</evidence>
<keyword evidence="7 11" id="KW-0328">Glycosyltransferase</keyword>
<dbReference type="EMBL" id="FOHN01000007">
    <property type="protein sequence ID" value="SET03420.1"/>
    <property type="molecule type" value="Genomic_DNA"/>
</dbReference>
<evidence type="ECO:0000256" key="2">
    <source>
        <dbReference type="ARBA" id="ARBA00005049"/>
    </source>
</evidence>